<dbReference type="AlphaFoldDB" id="A0A5C3DV16"/>
<feature type="signal peptide" evidence="1">
    <location>
        <begin position="1"/>
        <end position="23"/>
    </location>
</feature>
<evidence type="ECO:0000256" key="1">
    <source>
        <dbReference type="SAM" id="SignalP"/>
    </source>
</evidence>
<keyword evidence="3" id="KW-1185">Reference proteome</keyword>
<name>A0A5C3DV16_9BASI</name>
<protein>
    <submittedName>
        <fullName evidence="2">Uncharacterized protein</fullName>
    </submittedName>
</protein>
<keyword evidence="1" id="KW-0732">Signal</keyword>
<accession>A0A5C3DV16</accession>
<dbReference type="EMBL" id="OOIN01000002">
    <property type="protein sequence ID" value="SPO21400.1"/>
    <property type="molecule type" value="Genomic_DNA"/>
</dbReference>
<proteinExistence type="predicted"/>
<gene>
    <name evidence="2" type="ORF">UTRI_00877</name>
</gene>
<dbReference type="Proteomes" id="UP000324022">
    <property type="component" value="Unassembled WGS sequence"/>
</dbReference>
<sequence>MQTILSLPFIHLTLHLFALLTHAIPIPIPGPPLEAVSSLTDSVKSFESTISVFDKKITDAAEKRKKWTTREKWLAGIGAALTTVGTVGFVAAPAVQMTVNHRQEEKLKELREAVAQSNYRAAYAGVNAKLGRGISIRKRGPLDGLEKVAQEAELTGAKEDAESFVSALSRTSSKRLSDFNQHEAHLVKPSREVVKQYKSLTRSNSAPLYFYPSSSFSPKTPSYLAHSRTTDSQEETMHDRLGSVEKAVLELKQHQHDQQKLSSFTKALIGLGVVNAAGTVVSAELSVQNAIEAANKREKKNKGEDALPDVTNLDGRTCEKFMGQVDGLDCSKAHGQAWSG</sequence>
<evidence type="ECO:0000313" key="3">
    <source>
        <dbReference type="Proteomes" id="UP000324022"/>
    </source>
</evidence>
<organism evidence="2 3">
    <name type="scientific">Ustilago trichophora</name>
    <dbReference type="NCBI Taxonomy" id="86804"/>
    <lineage>
        <taxon>Eukaryota</taxon>
        <taxon>Fungi</taxon>
        <taxon>Dikarya</taxon>
        <taxon>Basidiomycota</taxon>
        <taxon>Ustilaginomycotina</taxon>
        <taxon>Ustilaginomycetes</taxon>
        <taxon>Ustilaginales</taxon>
        <taxon>Ustilaginaceae</taxon>
        <taxon>Ustilago</taxon>
    </lineage>
</organism>
<feature type="chain" id="PRO_5022731460" evidence="1">
    <location>
        <begin position="24"/>
        <end position="340"/>
    </location>
</feature>
<dbReference type="OrthoDB" id="2553336at2759"/>
<evidence type="ECO:0000313" key="2">
    <source>
        <dbReference type="EMBL" id="SPO21400.1"/>
    </source>
</evidence>
<reference evidence="2 3" key="1">
    <citation type="submission" date="2018-03" db="EMBL/GenBank/DDBJ databases">
        <authorList>
            <person name="Guldener U."/>
        </authorList>
    </citation>
    <scope>NUCLEOTIDE SEQUENCE [LARGE SCALE GENOMIC DNA]</scope>
    <source>
        <strain evidence="2 3">NBRC100155</strain>
    </source>
</reference>